<evidence type="ECO:0000256" key="3">
    <source>
        <dbReference type="ARBA" id="ARBA00022806"/>
    </source>
</evidence>
<evidence type="ECO:0000256" key="5">
    <source>
        <dbReference type="PROSITE-ProRule" id="PRU00552"/>
    </source>
</evidence>
<dbReference type="Proteomes" id="UP000221165">
    <property type="component" value="Unassembled WGS sequence"/>
</dbReference>
<dbReference type="Pfam" id="PF00270">
    <property type="entry name" value="DEAD"/>
    <property type="match status" value="1"/>
</dbReference>
<dbReference type="GO" id="GO:0003724">
    <property type="term" value="F:RNA helicase activity"/>
    <property type="evidence" value="ECO:0007669"/>
    <property type="project" value="InterPro"/>
</dbReference>
<dbReference type="GO" id="GO:0016787">
    <property type="term" value="F:hydrolase activity"/>
    <property type="evidence" value="ECO:0007669"/>
    <property type="project" value="UniProtKB-KW"/>
</dbReference>
<keyword evidence="3 11" id="KW-0347">Helicase</keyword>
<comment type="caution">
    <text evidence="11">The sequence shown here is derived from an EMBL/GenBank/DDBJ whole genome shotgun (WGS) entry which is preliminary data.</text>
</comment>
<feature type="compositionally biased region" description="Basic and acidic residues" evidence="6">
    <location>
        <begin position="345"/>
        <end position="357"/>
    </location>
</feature>
<feature type="signal peptide" evidence="7">
    <location>
        <begin position="1"/>
        <end position="16"/>
    </location>
</feature>
<dbReference type="PROSITE" id="PS51195">
    <property type="entry name" value="Q_MOTIF"/>
    <property type="match status" value="1"/>
</dbReference>
<accession>A0A2C6K1I4</accession>
<dbReference type="GeneID" id="94433117"/>
<feature type="domain" description="DEAD-box RNA helicase Q" evidence="10">
    <location>
        <begin position="456"/>
        <end position="484"/>
    </location>
</feature>
<dbReference type="PROSITE" id="PS51194">
    <property type="entry name" value="HELICASE_CTER"/>
    <property type="match status" value="1"/>
</dbReference>
<dbReference type="InterPro" id="IPR027417">
    <property type="entry name" value="P-loop_NTPase"/>
</dbReference>
<feature type="region of interest" description="Disordered" evidence="6">
    <location>
        <begin position="196"/>
        <end position="225"/>
    </location>
</feature>
<dbReference type="SMART" id="SM00490">
    <property type="entry name" value="HELICc"/>
    <property type="match status" value="1"/>
</dbReference>
<dbReference type="RefSeq" id="XP_067918119.1">
    <property type="nucleotide sequence ID" value="XM_068069906.1"/>
</dbReference>
<dbReference type="GO" id="GO:0005829">
    <property type="term" value="C:cytosol"/>
    <property type="evidence" value="ECO:0007669"/>
    <property type="project" value="TreeGrafter"/>
</dbReference>
<dbReference type="InterPro" id="IPR050079">
    <property type="entry name" value="DEAD_box_RNA_helicase"/>
</dbReference>
<dbReference type="CDD" id="cd18787">
    <property type="entry name" value="SF2_C_DEAD"/>
    <property type="match status" value="1"/>
</dbReference>
<feature type="short sequence motif" description="Q motif" evidence="5">
    <location>
        <begin position="456"/>
        <end position="484"/>
    </location>
</feature>
<feature type="chain" id="PRO_5012248444" evidence="7">
    <location>
        <begin position="17"/>
        <end position="898"/>
    </location>
</feature>
<sequence length="898" mass="98636">MHLVAAASLLCAKLASTPLVSLAFHALPAVRHSIFAPVHTAKQQTITGDCRWLASCVWAVRGRAVCRADTAPRIGEQPSLLCQIQSLLEACACIFAVPVGFFLSIVSVSFVADTRQRPATLDASPHPLQAKVFTFNFLHLLSSYVLSAVPWGLGQQSCVSPTCEAAAESLTGAAVCNLQQGHPVSPCRRVRVTTNARSVPRQKAALRLSRTSEKSGATENAASRSTLQQSPLFLRSVTCAGDGPVVRNMTLQIFTLNRMPVSSSATRRTRLLRESQKKKSKHTTSLIDEPSQLQRRKSCGLQKPTEPTVAVSSGDRGGVPSAPDMSHPRKDHTGILQRTRKVKRPSHERAVGREAKGTQKNKRFRDSQCLQDDLSRCEERSSCDDSHLLLHHRTSASHSSDREDEASLPSSECYMEAEQCLESSDGGNAEVNSESIDTPSHSATSFSWGDAASSRQTFSSLGVPPALIRTALSLHITHPSPVQVLALPYALRGKNVCALAPTGSGKTLGYCWPLLQRVGRGDGHAFMGLVLLPARELAVQVLDQFRIYGMQLGVRVCLLLGGRDLVEEGNLLTQCPHVVIATPGRLADHIQNDTSTMKKRLSAVDVLVLDEADRLLSDEFEEDLKLILSCIPTSSQGRQTLLFSATASPALRELQRRFGDEAMPLVDAHPTNQPALPNLSHFYLFVPARMQPVYLLYLLEHTAPFCSDRGIVFAGSVRQTQQICTALDILQQQSTPLHSLMEQRKRIACLEKFRSETARLLVCTDVAGRGLDLPRVEFVINMQVPGKAEDYIHRTGRTARAGRKGIAVTFVDPKSVRAVHRIEATINRQLKPLSSVKEDEVLKFLSHYSTVIQKSLLFLNEIGFDEKADKHEEYSKAFKEARKRRRSQKAQIRGSLPV</sequence>
<feature type="domain" description="Helicase ATP-binding" evidence="8">
    <location>
        <begin position="487"/>
        <end position="665"/>
    </location>
</feature>
<dbReference type="PROSITE" id="PS51192">
    <property type="entry name" value="HELICASE_ATP_BIND_1"/>
    <property type="match status" value="1"/>
</dbReference>
<name>A0A2C6K1I4_9APIC</name>
<feature type="region of interest" description="Disordered" evidence="6">
    <location>
        <begin position="424"/>
        <end position="446"/>
    </location>
</feature>
<evidence type="ECO:0000313" key="12">
    <source>
        <dbReference type="Proteomes" id="UP000221165"/>
    </source>
</evidence>
<dbReference type="SMART" id="SM00487">
    <property type="entry name" value="DEXDc"/>
    <property type="match status" value="1"/>
</dbReference>
<feature type="region of interest" description="Disordered" evidence="6">
    <location>
        <begin position="879"/>
        <end position="898"/>
    </location>
</feature>
<organism evidence="11 12">
    <name type="scientific">Cystoisospora suis</name>
    <dbReference type="NCBI Taxonomy" id="483139"/>
    <lineage>
        <taxon>Eukaryota</taxon>
        <taxon>Sar</taxon>
        <taxon>Alveolata</taxon>
        <taxon>Apicomplexa</taxon>
        <taxon>Conoidasida</taxon>
        <taxon>Coccidia</taxon>
        <taxon>Eucoccidiorida</taxon>
        <taxon>Eimeriorina</taxon>
        <taxon>Sarcocystidae</taxon>
        <taxon>Cystoisospora</taxon>
    </lineage>
</organism>
<evidence type="ECO:0000256" key="2">
    <source>
        <dbReference type="ARBA" id="ARBA00022801"/>
    </source>
</evidence>
<dbReference type="VEuPathDB" id="ToxoDB:CSUI_009797"/>
<feature type="region of interest" description="Disordered" evidence="6">
    <location>
        <begin position="261"/>
        <end position="369"/>
    </location>
</feature>
<evidence type="ECO:0000256" key="1">
    <source>
        <dbReference type="ARBA" id="ARBA00022741"/>
    </source>
</evidence>
<evidence type="ECO:0000256" key="4">
    <source>
        <dbReference type="ARBA" id="ARBA00022840"/>
    </source>
</evidence>
<keyword evidence="1" id="KW-0547">Nucleotide-binding</keyword>
<evidence type="ECO:0000259" key="10">
    <source>
        <dbReference type="PROSITE" id="PS51195"/>
    </source>
</evidence>
<dbReference type="PROSITE" id="PS00039">
    <property type="entry name" value="DEAD_ATP_HELICASE"/>
    <property type="match status" value="1"/>
</dbReference>
<dbReference type="GO" id="GO:0005524">
    <property type="term" value="F:ATP binding"/>
    <property type="evidence" value="ECO:0007669"/>
    <property type="project" value="UniProtKB-KW"/>
</dbReference>
<protein>
    <submittedName>
        <fullName evidence="11">Dead deah box helicase domain-containing protein</fullName>
    </submittedName>
</protein>
<dbReference type="InterPro" id="IPR000629">
    <property type="entry name" value="RNA-helicase_DEAD-box_CS"/>
</dbReference>
<dbReference type="SUPFAM" id="SSF52540">
    <property type="entry name" value="P-loop containing nucleoside triphosphate hydrolases"/>
    <property type="match status" value="1"/>
</dbReference>
<gene>
    <name evidence="11" type="ORF">CSUI_009797</name>
</gene>
<keyword evidence="12" id="KW-1185">Reference proteome</keyword>
<dbReference type="PANTHER" id="PTHR47959:SF24">
    <property type="entry name" value="ATP-DEPENDENT RNA HELICASE"/>
    <property type="match status" value="1"/>
</dbReference>
<evidence type="ECO:0000259" key="9">
    <source>
        <dbReference type="PROSITE" id="PS51194"/>
    </source>
</evidence>
<evidence type="ECO:0000313" key="11">
    <source>
        <dbReference type="EMBL" id="PHJ16390.1"/>
    </source>
</evidence>
<evidence type="ECO:0000256" key="7">
    <source>
        <dbReference type="SAM" id="SignalP"/>
    </source>
</evidence>
<dbReference type="InterPro" id="IPR011545">
    <property type="entry name" value="DEAD/DEAH_box_helicase_dom"/>
</dbReference>
<feature type="compositionally biased region" description="Polar residues" evidence="6">
    <location>
        <begin position="214"/>
        <end position="225"/>
    </location>
</feature>
<dbReference type="InterPro" id="IPR014001">
    <property type="entry name" value="Helicase_ATP-bd"/>
</dbReference>
<dbReference type="Gene3D" id="3.40.50.300">
    <property type="entry name" value="P-loop containing nucleotide triphosphate hydrolases"/>
    <property type="match status" value="2"/>
</dbReference>
<keyword evidence="2" id="KW-0378">Hydrolase</keyword>
<dbReference type="EMBL" id="MIGC01006044">
    <property type="protein sequence ID" value="PHJ16390.1"/>
    <property type="molecule type" value="Genomic_DNA"/>
</dbReference>
<evidence type="ECO:0000256" key="6">
    <source>
        <dbReference type="SAM" id="MobiDB-lite"/>
    </source>
</evidence>
<proteinExistence type="predicted"/>
<dbReference type="InterPro" id="IPR001650">
    <property type="entry name" value="Helicase_C-like"/>
</dbReference>
<dbReference type="InterPro" id="IPR014014">
    <property type="entry name" value="RNA_helicase_DEAD_Q_motif"/>
</dbReference>
<keyword evidence="7" id="KW-0732">Signal</keyword>
<keyword evidence="4" id="KW-0067">ATP-binding</keyword>
<dbReference type="OrthoDB" id="10261904at2759"/>
<evidence type="ECO:0000259" key="8">
    <source>
        <dbReference type="PROSITE" id="PS51192"/>
    </source>
</evidence>
<dbReference type="AlphaFoldDB" id="A0A2C6K1I4"/>
<feature type="domain" description="Helicase C-terminal" evidence="9">
    <location>
        <begin position="698"/>
        <end position="841"/>
    </location>
</feature>
<reference evidence="11 12" key="1">
    <citation type="journal article" date="2017" name="Int. J. Parasitol.">
        <title>The genome of the protozoan parasite Cystoisospora suis and a reverse vaccinology approach to identify vaccine candidates.</title>
        <authorList>
            <person name="Palmieri N."/>
            <person name="Shrestha A."/>
            <person name="Ruttkowski B."/>
            <person name="Beck T."/>
            <person name="Vogl C."/>
            <person name="Tomley F."/>
            <person name="Blake D.P."/>
            <person name="Joachim A."/>
        </authorList>
    </citation>
    <scope>NUCLEOTIDE SEQUENCE [LARGE SCALE GENOMIC DNA]</scope>
    <source>
        <strain evidence="11 12">Wien I</strain>
    </source>
</reference>
<dbReference type="GO" id="GO:0003676">
    <property type="term" value="F:nucleic acid binding"/>
    <property type="evidence" value="ECO:0007669"/>
    <property type="project" value="InterPro"/>
</dbReference>
<dbReference type="PANTHER" id="PTHR47959">
    <property type="entry name" value="ATP-DEPENDENT RNA HELICASE RHLE-RELATED"/>
    <property type="match status" value="1"/>
</dbReference>
<dbReference type="Pfam" id="PF00271">
    <property type="entry name" value="Helicase_C"/>
    <property type="match status" value="1"/>
</dbReference>